<accession>A0AAV9ZE64</accession>
<evidence type="ECO:0000313" key="3">
    <source>
        <dbReference type="Proteomes" id="UP001362999"/>
    </source>
</evidence>
<feature type="domain" description="Integrase core" evidence="1">
    <location>
        <begin position="5"/>
        <end position="99"/>
    </location>
</feature>
<proteinExistence type="predicted"/>
<dbReference type="AlphaFoldDB" id="A0AAV9ZE64"/>
<dbReference type="PANTHER" id="PTHR46791">
    <property type="entry name" value="EXPRESSED PROTEIN"/>
    <property type="match status" value="1"/>
</dbReference>
<dbReference type="PANTHER" id="PTHR46791:SF5">
    <property type="entry name" value="CLR5 DOMAIN-CONTAINING PROTEIN-RELATED"/>
    <property type="match status" value="1"/>
</dbReference>
<reference evidence="2 3" key="1">
    <citation type="journal article" date="2024" name="J Genomics">
        <title>Draft genome sequencing and assembly of Favolaschia claudopus CIRM-BRFM 2984 isolated from oak limbs.</title>
        <authorList>
            <person name="Navarro D."/>
            <person name="Drula E."/>
            <person name="Chaduli D."/>
            <person name="Cazenave R."/>
            <person name="Ahrendt S."/>
            <person name="Wang J."/>
            <person name="Lipzen A."/>
            <person name="Daum C."/>
            <person name="Barry K."/>
            <person name="Grigoriev I.V."/>
            <person name="Favel A."/>
            <person name="Rosso M.N."/>
            <person name="Martin F."/>
        </authorList>
    </citation>
    <scope>NUCLEOTIDE SEQUENCE [LARGE SCALE GENOMIC DNA]</scope>
    <source>
        <strain evidence="2 3">CIRM-BRFM 2984</strain>
    </source>
</reference>
<dbReference type="Pfam" id="PF24764">
    <property type="entry name" value="rva_4"/>
    <property type="match status" value="1"/>
</dbReference>
<keyword evidence="3" id="KW-1185">Reference proteome</keyword>
<comment type="caution">
    <text evidence="2">The sequence shown here is derived from an EMBL/GenBank/DDBJ whole genome shotgun (WGS) entry which is preliminary data.</text>
</comment>
<dbReference type="Proteomes" id="UP001362999">
    <property type="component" value="Unassembled WGS sequence"/>
</dbReference>
<sequence>MIARWGEAHRSYIRGRSTQNIRMERNWRDVRKDTLEFFRGIFMYLVEINLLDMENPIHRVCLFVVFQPRIQKSLDETIASWNLHKVRTTGNKSPHAIFQLSREKAINHPEAPLPPAGELQTDPTAADYTEYPDVAAEREAGVVINDDDEVSECREILSGMDFLSDDGNWGIDLYSVLQILLTLRIFRFQAVFFIHICLKCSKNAWGGCHGAPGCFEKSKVRIFGSRVTGREN</sequence>
<gene>
    <name evidence="2" type="ORF">R3P38DRAFT_2809044</name>
</gene>
<evidence type="ECO:0000259" key="1">
    <source>
        <dbReference type="Pfam" id="PF24764"/>
    </source>
</evidence>
<evidence type="ECO:0000313" key="2">
    <source>
        <dbReference type="EMBL" id="KAK6980558.1"/>
    </source>
</evidence>
<dbReference type="InterPro" id="IPR058913">
    <property type="entry name" value="Integrase_dom_put"/>
</dbReference>
<organism evidence="2 3">
    <name type="scientific">Favolaschia claudopus</name>
    <dbReference type="NCBI Taxonomy" id="2862362"/>
    <lineage>
        <taxon>Eukaryota</taxon>
        <taxon>Fungi</taxon>
        <taxon>Dikarya</taxon>
        <taxon>Basidiomycota</taxon>
        <taxon>Agaricomycotina</taxon>
        <taxon>Agaricomycetes</taxon>
        <taxon>Agaricomycetidae</taxon>
        <taxon>Agaricales</taxon>
        <taxon>Marasmiineae</taxon>
        <taxon>Mycenaceae</taxon>
        <taxon>Favolaschia</taxon>
    </lineage>
</organism>
<dbReference type="EMBL" id="JAWWNJ010000158">
    <property type="protein sequence ID" value="KAK6980558.1"/>
    <property type="molecule type" value="Genomic_DNA"/>
</dbReference>
<protein>
    <recommendedName>
        <fullName evidence="1">Integrase core domain-containing protein</fullName>
    </recommendedName>
</protein>
<name>A0AAV9ZE64_9AGAR</name>